<dbReference type="Proteomes" id="UP001218188">
    <property type="component" value="Unassembled WGS sequence"/>
</dbReference>
<reference evidence="2" key="1">
    <citation type="submission" date="2023-03" db="EMBL/GenBank/DDBJ databases">
        <title>Massive genome expansion in bonnet fungi (Mycena s.s.) driven by repeated elements and novel gene families across ecological guilds.</title>
        <authorList>
            <consortium name="Lawrence Berkeley National Laboratory"/>
            <person name="Harder C.B."/>
            <person name="Miyauchi S."/>
            <person name="Viragh M."/>
            <person name="Kuo A."/>
            <person name="Thoen E."/>
            <person name="Andreopoulos B."/>
            <person name="Lu D."/>
            <person name="Skrede I."/>
            <person name="Drula E."/>
            <person name="Henrissat B."/>
            <person name="Morin E."/>
            <person name="Kohler A."/>
            <person name="Barry K."/>
            <person name="LaButti K."/>
            <person name="Morin E."/>
            <person name="Salamov A."/>
            <person name="Lipzen A."/>
            <person name="Mereny Z."/>
            <person name="Hegedus B."/>
            <person name="Baldrian P."/>
            <person name="Stursova M."/>
            <person name="Weitz H."/>
            <person name="Taylor A."/>
            <person name="Grigoriev I.V."/>
            <person name="Nagy L.G."/>
            <person name="Martin F."/>
            <person name="Kauserud H."/>
        </authorList>
    </citation>
    <scope>NUCLEOTIDE SEQUENCE</scope>
    <source>
        <strain evidence="2">CBHHK200</strain>
    </source>
</reference>
<evidence type="ECO:0000256" key="1">
    <source>
        <dbReference type="SAM" id="MobiDB-lite"/>
    </source>
</evidence>
<gene>
    <name evidence="2" type="ORF">C8F04DRAFT_1194481</name>
</gene>
<dbReference type="AlphaFoldDB" id="A0AAD6S7U8"/>
<evidence type="ECO:0000313" key="3">
    <source>
        <dbReference type="Proteomes" id="UP001218188"/>
    </source>
</evidence>
<feature type="compositionally biased region" description="Basic and acidic residues" evidence="1">
    <location>
        <begin position="9"/>
        <end position="22"/>
    </location>
</feature>
<feature type="region of interest" description="Disordered" evidence="1">
    <location>
        <begin position="1"/>
        <end position="240"/>
    </location>
</feature>
<name>A0AAD6S7U8_9AGAR</name>
<protein>
    <submittedName>
        <fullName evidence="2">Uncharacterized protein</fullName>
    </submittedName>
</protein>
<organism evidence="2 3">
    <name type="scientific">Mycena alexandri</name>
    <dbReference type="NCBI Taxonomy" id="1745969"/>
    <lineage>
        <taxon>Eukaryota</taxon>
        <taxon>Fungi</taxon>
        <taxon>Dikarya</taxon>
        <taxon>Basidiomycota</taxon>
        <taxon>Agaricomycotina</taxon>
        <taxon>Agaricomycetes</taxon>
        <taxon>Agaricomycetidae</taxon>
        <taxon>Agaricales</taxon>
        <taxon>Marasmiineae</taxon>
        <taxon>Mycenaceae</taxon>
        <taxon>Mycena</taxon>
    </lineage>
</organism>
<sequence>MRTSGVGKSADRGRWERAENKRGRWPAPYTSESQEKSTGGVQGHPPTSTCGGTGAGQARRRRRRGGGGAGSKMPIAGLRAGRRAKWRAQAGCKDIPPPLPAVERAPGKRGGGAEAAGSKVEGTGGVQGHPPTSTCGGTGAGQARRWRRGGGGWGGEQNADSGLRARRRAKWRAQAGCKDIPPPLPAVERAPGKRGGGAEAAGVGGEQNADSGLRARRRAKWRAQAGCKDIPPPLPAVERALGEHGGGAEVAGVGREQNADSGCVPVVEPGERNRCEY</sequence>
<keyword evidence="3" id="KW-1185">Reference proteome</keyword>
<feature type="compositionally biased region" description="Gly residues" evidence="1">
    <location>
        <begin position="193"/>
        <end position="205"/>
    </location>
</feature>
<dbReference type="EMBL" id="JARJCM010000209">
    <property type="protein sequence ID" value="KAJ7022485.1"/>
    <property type="molecule type" value="Genomic_DNA"/>
</dbReference>
<accession>A0AAD6S7U8</accession>
<proteinExistence type="predicted"/>
<feature type="compositionally biased region" description="Polar residues" evidence="1">
    <location>
        <begin position="30"/>
        <end position="50"/>
    </location>
</feature>
<comment type="caution">
    <text evidence="2">The sequence shown here is derived from an EMBL/GenBank/DDBJ whole genome shotgun (WGS) entry which is preliminary data.</text>
</comment>
<evidence type="ECO:0000313" key="2">
    <source>
        <dbReference type="EMBL" id="KAJ7022485.1"/>
    </source>
</evidence>